<evidence type="ECO:0000313" key="3">
    <source>
        <dbReference type="Proteomes" id="UP000285972"/>
    </source>
</evidence>
<gene>
    <name evidence="2" type="ORF">BIY26_21395</name>
</gene>
<feature type="region of interest" description="Disordered" evidence="1">
    <location>
        <begin position="373"/>
        <end position="416"/>
    </location>
</feature>
<dbReference type="NCBIfam" id="TIGR01537">
    <property type="entry name" value="portal_HK97"/>
    <property type="match status" value="1"/>
</dbReference>
<dbReference type="Pfam" id="PF04860">
    <property type="entry name" value="Phage_portal"/>
    <property type="match status" value="1"/>
</dbReference>
<reference evidence="2 3" key="1">
    <citation type="submission" date="2016-09" db="EMBL/GenBank/DDBJ databases">
        <authorList>
            <person name="Doonan J."/>
            <person name="Pachebat J.A."/>
            <person name="Golyshin P.N."/>
            <person name="Denman S."/>
            <person name="Mcdonald J.E."/>
        </authorList>
    </citation>
    <scope>NUCLEOTIDE SEQUENCE [LARGE SCALE GENOMIC DNA]</scope>
    <source>
        <strain evidence="2 3">FRB141</strain>
    </source>
</reference>
<proteinExistence type="predicted"/>
<evidence type="ECO:0000313" key="2">
    <source>
        <dbReference type="EMBL" id="RLM17121.1"/>
    </source>
</evidence>
<name>A0AAE8EKP9_9GAMM</name>
<sequence>MFFPNLFKSAKSDSTPITTPAELAEMAGLTYDTYTGLKIGSQKAMRLTAVFGCVRVLAESIGMLPCNLYKATDKGKEKATKERLFKLLSLKPNDYMTPQEFWELLITCLCLRGNFYAYKVKALGEVVELLPLDPGCVQPKLDSNWQPVYQVTFPDGKSDVLGQDDIWHVRILTLDGLVGLNPIAYAREAISLGLATEEHGSRLFKNGAVTSGVLRTDQVLTDAAYARLKNDFEDRHTGLGNAHRPMILEMGLDWKSMALSSEDSQFLETRKFQLEEICRLFRVPMHMVQNTDRATFSNVENLGIGFINYSLVPYLTRIEQRINTGLVRESKQGTFYAKFNTGALLRGDMKSRFEAYATAINWGMYSPNDCLELEDRNPRPGGDVYLTPMNMTTKPSASDKQGATEENNNDDDKTAS</sequence>
<dbReference type="RefSeq" id="WP_095835678.1">
    <property type="nucleotide sequence ID" value="NZ_CP014137.1"/>
</dbReference>
<dbReference type="Proteomes" id="UP000285972">
    <property type="component" value="Unassembled WGS sequence"/>
</dbReference>
<dbReference type="GeneID" id="70909766"/>
<dbReference type="InterPro" id="IPR006944">
    <property type="entry name" value="Phage/GTA_portal"/>
</dbReference>
<dbReference type="AlphaFoldDB" id="A0AAE8EKP9"/>
<accession>A0AAE8EKP9</accession>
<organism evidence="2 3">
    <name type="scientific">Brenneria goodwinii</name>
    <dbReference type="NCBI Taxonomy" id="1109412"/>
    <lineage>
        <taxon>Bacteria</taxon>
        <taxon>Pseudomonadati</taxon>
        <taxon>Pseudomonadota</taxon>
        <taxon>Gammaproteobacteria</taxon>
        <taxon>Enterobacterales</taxon>
        <taxon>Pectobacteriaceae</taxon>
        <taxon>Brenneria</taxon>
    </lineage>
</organism>
<dbReference type="KEGG" id="bgj:AWC36_23360"/>
<evidence type="ECO:0000256" key="1">
    <source>
        <dbReference type="SAM" id="MobiDB-lite"/>
    </source>
</evidence>
<dbReference type="EMBL" id="MJLX01000092">
    <property type="protein sequence ID" value="RLM17121.1"/>
    <property type="molecule type" value="Genomic_DNA"/>
</dbReference>
<protein>
    <submittedName>
        <fullName evidence="2">Phage portal protein</fullName>
    </submittedName>
</protein>
<feature type="compositionally biased region" description="Polar residues" evidence="1">
    <location>
        <begin position="389"/>
        <end position="406"/>
    </location>
</feature>
<dbReference type="InterPro" id="IPR006427">
    <property type="entry name" value="Portal_HK97"/>
</dbReference>
<comment type="caution">
    <text evidence="2">The sequence shown here is derived from an EMBL/GenBank/DDBJ whole genome shotgun (WGS) entry which is preliminary data.</text>
</comment>